<dbReference type="InterPro" id="IPR029000">
    <property type="entry name" value="Cyclophilin-like_dom_sf"/>
</dbReference>
<comment type="function">
    <text evidence="2">PPIases accelerate the folding of proteins. It catalyzes the cis-trans isomerization of proline imidic peptide bonds in oligopeptides.</text>
</comment>
<dbReference type="InterPro" id="IPR044666">
    <property type="entry name" value="Cyclophilin_A-like"/>
</dbReference>
<comment type="caution">
    <text evidence="5">The sequence shown here is derived from an EMBL/GenBank/DDBJ whole genome shotgun (WGS) entry which is preliminary data.</text>
</comment>
<feature type="compositionally biased region" description="Polar residues" evidence="3">
    <location>
        <begin position="169"/>
        <end position="179"/>
    </location>
</feature>
<accession>A0A2P6N8I4</accession>
<comment type="catalytic activity">
    <reaction evidence="1 2">
        <text>[protein]-peptidylproline (omega=180) = [protein]-peptidylproline (omega=0)</text>
        <dbReference type="Rhea" id="RHEA:16237"/>
        <dbReference type="Rhea" id="RHEA-COMP:10747"/>
        <dbReference type="Rhea" id="RHEA-COMP:10748"/>
        <dbReference type="ChEBI" id="CHEBI:83833"/>
        <dbReference type="ChEBI" id="CHEBI:83834"/>
        <dbReference type="EC" id="5.2.1.8"/>
    </reaction>
</comment>
<keyword evidence="6" id="KW-1185">Reference proteome</keyword>
<proteinExistence type="inferred from homology"/>
<protein>
    <recommendedName>
        <fullName evidence="2">Peptidyl-prolyl cis-trans isomerase</fullName>
        <shortName evidence="2">PPIase</shortName>
        <ecNumber evidence="2">5.2.1.8</ecNumber>
    </recommendedName>
</protein>
<feature type="region of interest" description="Disordered" evidence="3">
    <location>
        <begin position="154"/>
        <end position="192"/>
    </location>
</feature>
<dbReference type="SUPFAM" id="SSF50891">
    <property type="entry name" value="Cyclophilin-like"/>
    <property type="match status" value="1"/>
</dbReference>
<dbReference type="STRING" id="1890364.A0A2P6N8I4"/>
<dbReference type="OrthoDB" id="271386at2759"/>
<keyword evidence="2 5" id="KW-0413">Isomerase</keyword>
<gene>
    <name evidence="5" type="ORF">PROFUN_12198</name>
</gene>
<dbReference type="Pfam" id="PF00160">
    <property type="entry name" value="Pro_isomerase"/>
    <property type="match status" value="1"/>
</dbReference>
<dbReference type="Gene3D" id="2.40.100.10">
    <property type="entry name" value="Cyclophilin-like"/>
    <property type="match status" value="1"/>
</dbReference>
<evidence type="ECO:0000256" key="3">
    <source>
        <dbReference type="SAM" id="MobiDB-lite"/>
    </source>
</evidence>
<dbReference type="EMBL" id="MDYQ01000156">
    <property type="protein sequence ID" value="PRP80259.1"/>
    <property type="molecule type" value="Genomic_DNA"/>
</dbReference>
<dbReference type="AlphaFoldDB" id="A0A2P6N8I4"/>
<dbReference type="InterPro" id="IPR020892">
    <property type="entry name" value="Cyclophilin-type_PPIase_CS"/>
</dbReference>
<evidence type="ECO:0000256" key="2">
    <source>
        <dbReference type="RuleBase" id="RU363019"/>
    </source>
</evidence>
<organism evidence="5 6">
    <name type="scientific">Planoprotostelium fungivorum</name>
    <dbReference type="NCBI Taxonomy" id="1890364"/>
    <lineage>
        <taxon>Eukaryota</taxon>
        <taxon>Amoebozoa</taxon>
        <taxon>Evosea</taxon>
        <taxon>Variosea</taxon>
        <taxon>Cavosteliida</taxon>
        <taxon>Cavosteliaceae</taxon>
        <taxon>Planoprotostelium</taxon>
    </lineage>
</organism>
<dbReference type="PRINTS" id="PR00153">
    <property type="entry name" value="CSAPPISMRASE"/>
</dbReference>
<evidence type="ECO:0000259" key="4">
    <source>
        <dbReference type="PROSITE" id="PS50072"/>
    </source>
</evidence>
<evidence type="ECO:0000256" key="1">
    <source>
        <dbReference type="ARBA" id="ARBA00000971"/>
    </source>
</evidence>
<dbReference type="PROSITE" id="PS00170">
    <property type="entry name" value="CSA_PPIASE_1"/>
    <property type="match status" value="1"/>
</dbReference>
<dbReference type="EC" id="5.2.1.8" evidence="2"/>
<evidence type="ECO:0000313" key="6">
    <source>
        <dbReference type="Proteomes" id="UP000241769"/>
    </source>
</evidence>
<dbReference type="PROSITE" id="PS50072">
    <property type="entry name" value="CSA_PPIASE_2"/>
    <property type="match status" value="1"/>
</dbReference>
<dbReference type="InterPro" id="IPR002130">
    <property type="entry name" value="Cyclophilin-type_PPIase_dom"/>
</dbReference>
<reference evidence="5 6" key="1">
    <citation type="journal article" date="2018" name="Genome Biol. Evol.">
        <title>Multiple Roots of Fruiting Body Formation in Amoebozoa.</title>
        <authorList>
            <person name="Hillmann F."/>
            <person name="Forbes G."/>
            <person name="Novohradska S."/>
            <person name="Ferling I."/>
            <person name="Riege K."/>
            <person name="Groth M."/>
            <person name="Westermann M."/>
            <person name="Marz M."/>
            <person name="Spaller T."/>
            <person name="Winckler T."/>
            <person name="Schaap P."/>
            <person name="Glockner G."/>
        </authorList>
    </citation>
    <scope>NUCLEOTIDE SEQUENCE [LARGE SCALE GENOMIC DNA]</scope>
    <source>
        <strain evidence="5 6">Jena</strain>
    </source>
</reference>
<dbReference type="PANTHER" id="PTHR45625">
    <property type="entry name" value="PEPTIDYL-PROLYL CIS-TRANS ISOMERASE-RELATED"/>
    <property type="match status" value="1"/>
</dbReference>
<dbReference type="CDD" id="cd01928">
    <property type="entry name" value="Cyclophilin_PPIL3_like"/>
    <property type="match status" value="1"/>
</dbReference>
<comment type="similarity">
    <text evidence="2">Belongs to the cyclophilin-type PPIase family.</text>
</comment>
<feature type="domain" description="PPIase cyclophilin-type" evidence="4">
    <location>
        <begin position="6"/>
        <end position="148"/>
    </location>
</feature>
<dbReference type="Proteomes" id="UP000241769">
    <property type="component" value="Unassembled WGS sequence"/>
</dbReference>
<dbReference type="GO" id="GO:0006457">
    <property type="term" value="P:protein folding"/>
    <property type="evidence" value="ECO:0007669"/>
    <property type="project" value="InterPro"/>
</dbReference>
<dbReference type="FunCoup" id="A0A2P6N8I4">
    <property type="interactions" value="270"/>
</dbReference>
<keyword evidence="2" id="KW-0697">Rotamase</keyword>
<dbReference type="GO" id="GO:0071013">
    <property type="term" value="C:catalytic step 2 spliceosome"/>
    <property type="evidence" value="ECO:0007669"/>
    <property type="project" value="TreeGrafter"/>
</dbReference>
<evidence type="ECO:0000313" key="5">
    <source>
        <dbReference type="EMBL" id="PRP80259.1"/>
    </source>
</evidence>
<dbReference type="PANTHER" id="PTHR45625:SF2">
    <property type="entry name" value="PEPTIDYL-PROLYL CIS-TRANS ISOMERASE-LIKE 3"/>
    <property type="match status" value="1"/>
</dbReference>
<sequence>MSVTLQTNLGDIKIEVACDLVPLAAENFLALCASGYYDDTIFHRNIKGFMIQGGDPTGTGKGGQSAFKTKLQDEFHPNLQHNARGIVSFANNGPDSNGSQFFITYGKQLHLNNVYTIFGKVIYGLDTLDKMERVPVDGKDFPLKEIKINKNCCSSENRPKRSAKRASLDSVSTQHTLSQALPPPHSKEGDRDFCEKRDTFRGEVDPSTMKGGNLLRVEMSQRFGGKLVTDVHLRDGSAGSATEFGIVVDHCSRRPPYMKTSSSVIAKEEVRIHHPHRIIPSNFRLTSR</sequence>
<dbReference type="InParanoid" id="A0A2P6N8I4"/>
<name>A0A2P6N8I4_9EUKA</name>
<dbReference type="GO" id="GO:0003755">
    <property type="term" value="F:peptidyl-prolyl cis-trans isomerase activity"/>
    <property type="evidence" value="ECO:0007669"/>
    <property type="project" value="UniProtKB-UniRule"/>
</dbReference>